<dbReference type="GO" id="GO:0016018">
    <property type="term" value="F:cyclosporin A binding"/>
    <property type="evidence" value="ECO:0007669"/>
    <property type="project" value="TreeGrafter"/>
</dbReference>
<dbReference type="GO" id="GO:0051082">
    <property type="term" value="F:unfolded protein binding"/>
    <property type="evidence" value="ECO:0007669"/>
    <property type="project" value="UniProtKB-ARBA"/>
</dbReference>
<dbReference type="GO" id="GO:0005737">
    <property type="term" value="C:cytoplasm"/>
    <property type="evidence" value="ECO:0007669"/>
    <property type="project" value="TreeGrafter"/>
</dbReference>
<reference evidence="9 10" key="1">
    <citation type="submission" date="2019-07" db="EMBL/GenBank/DDBJ databases">
        <title>Genome assembly of two rare yeast pathogens: Diutina rugosa and Trichomonascus ciferrii.</title>
        <authorList>
            <person name="Mixao V."/>
            <person name="Saus E."/>
            <person name="Hansen A."/>
            <person name="Lass-Flor C."/>
            <person name="Gabaldon T."/>
        </authorList>
    </citation>
    <scope>NUCLEOTIDE SEQUENCE [LARGE SCALE GENOMIC DNA]</scope>
    <source>
        <strain evidence="9 10">CBS 613</strain>
    </source>
</reference>
<dbReference type="InterPro" id="IPR011990">
    <property type="entry name" value="TPR-like_helical_dom_sf"/>
</dbReference>
<dbReference type="PROSITE" id="PS50005">
    <property type="entry name" value="TPR"/>
    <property type="match status" value="1"/>
</dbReference>
<dbReference type="AlphaFoldDB" id="A0A642V383"/>
<sequence length="381" mass="42207">MKIESVGPQAYVDIAQGDEPLGRVVLDLEADKAPLAVENFLNLVDAKSLKGTVFHRVIKNFVIQGGDVTYKYSADNYPGTVGKGSVSTLNGGKPFADENVDEPLDKVFKLCMANDGSKDANGSQFFITTYPQPHLTGKHTVFGRVTQGKSVVRAVEKSETGGRASDHPDVPLVPVIITDCGRFGEEAGVVDVPIFNACYDPIGGDIYEEYPDDDETIEETSESAFKAASIIKESGTLLFKEGRKRDAMLKWQKAVRYCQQYDPDPDDEPDWFAKIRALKLSCYLNLSLVCLQLKNYPRAIDYATFILEMDNATPQNKAKALFRRGTAEIETRKYDQAVADLEQALTLVPNDPAISRELHRAQQAIVQSKNSEKQRYAKFFG</sequence>
<dbReference type="Gene3D" id="1.25.40.10">
    <property type="entry name" value="Tetratricopeptide repeat domain"/>
    <property type="match status" value="1"/>
</dbReference>
<dbReference type="Pfam" id="PF00160">
    <property type="entry name" value="Pro_isomerase"/>
    <property type="match status" value="1"/>
</dbReference>
<keyword evidence="3" id="KW-0677">Repeat</keyword>
<dbReference type="InterPro" id="IPR019734">
    <property type="entry name" value="TPR_rpt"/>
</dbReference>
<dbReference type="PRINTS" id="PR00153">
    <property type="entry name" value="CSAPPISMRASE"/>
</dbReference>
<feature type="repeat" description="TPR" evidence="7">
    <location>
        <begin position="318"/>
        <end position="351"/>
    </location>
</feature>
<dbReference type="Gene3D" id="2.40.100.10">
    <property type="entry name" value="Cyclophilin-like"/>
    <property type="match status" value="1"/>
</dbReference>
<dbReference type="GeneID" id="54779349"/>
<dbReference type="OMA" id="QFFITTY"/>
<dbReference type="Proteomes" id="UP000449547">
    <property type="component" value="Unassembled WGS sequence"/>
</dbReference>
<keyword evidence="10" id="KW-1185">Reference proteome</keyword>
<dbReference type="Pfam" id="PF07719">
    <property type="entry name" value="TPR_2"/>
    <property type="match status" value="1"/>
</dbReference>
<dbReference type="OrthoDB" id="407558at2759"/>
<comment type="caution">
    <text evidence="9">The sequence shown here is derived from an EMBL/GenBank/DDBJ whole genome shotgun (WGS) entry which is preliminary data.</text>
</comment>
<dbReference type="InterPro" id="IPR002130">
    <property type="entry name" value="Cyclophilin-type_PPIase_dom"/>
</dbReference>
<evidence type="ECO:0000256" key="6">
    <source>
        <dbReference type="ARBA" id="ARBA00023235"/>
    </source>
</evidence>
<dbReference type="GO" id="GO:0042026">
    <property type="term" value="P:protein refolding"/>
    <property type="evidence" value="ECO:0007669"/>
    <property type="project" value="UniProtKB-ARBA"/>
</dbReference>
<evidence type="ECO:0000259" key="8">
    <source>
        <dbReference type="PROSITE" id="PS50072"/>
    </source>
</evidence>
<feature type="domain" description="PPIase cyclophilin-type" evidence="8">
    <location>
        <begin position="11"/>
        <end position="182"/>
    </location>
</feature>
<dbReference type="PANTHER" id="PTHR11071:SF561">
    <property type="entry name" value="PEPTIDYL-PROLYL CIS-TRANS ISOMERASE D-RELATED"/>
    <property type="match status" value="1"/>
</dbReference>
<evidence type="ECO:0000256" key="3">
    <source>
        <dbReference type="ARBA" id="ARBA00022737"/>
    </source>
</evidence>
<accession>A0A642V383</accession>
<dbReference type="InterPro" id="IPR013105">
    <property type="entry name" value="TPR_2"/>
</dbReference>
<dbReference type="RefSeq" id="XP_034014363.1">
    <property type="nucleotide sequence ID" value="XM_034158972.1"/>
</dbReference>
<keyword evidence="6" id="KW-0413">Isomerase</keyword>
<dbReference type="SMART" id="SM00028">
    <property type="entry name" value="TPR"/>
    <property type="match status" value="3"/>
</dbReference>
<evidence type="ECO:0000256" key="7">
    <source>
        <dbReference type="PROSITE-ProRule" id="PRU00339"/>
    </source>
</evidence>
<dbReference type="VEuPathDB" id="FungiDB:DIURU_000696"/>
<evidence type="ECO:0000256" key="4">
    <source>
        <dbReference type="ARBA" id="ARBA00022803"/>
    </source>
</evidence>
<keyword evidence="4 7" id="KW-0802">TPR repeat</keyword>
<name>A0A642V383_DIURU</name>
<organism evidence="9 10">
    <name type="scientific">Diutina rugosa</name>
    <name type="common">Yeast</name>
    <name type="synonym">Candida rugosa</name>
    <dbReference type="NCBI Taxonomy" id="5481"/>
    <lineage>
        <taxon>Eukaryota</taxon>
        <taxon>Fungi</taxon>
        <taxon>Dikarya</taxon>
        <taxon>Ascomycota</taxon>
        <taxon>Saccharomycotina</taxon>
        <taxon>Pichiomycetes</taxon>
        <taxon>Debaryomycetaceae</taxon>
        <taxon>Diutina</taxon>
    </lineage>
</organism>
<evidence type="ECO:0000256" key="5">
    <source>
        <dbReference type="ARBA" id="ARBA00023110"/>
    </source>
</evidence>
<gene>
    <name evidence="9" type="ORF">DIURU_000696</name>
</gene>
<evidence type="ECO:0000256" key="2">
    <source>
        <dbReference type="ARBA" id="ARBA00013194"/>
    </source>
</evidence>
<dbReference type="SUPFAM" id="SSF48452">
    <property type="entry name" value="TPR-like"/>
    <property type="match status" value="1"/>
</dbReference>
<proteinExistence type="predicted"/>
<evidence type="ECO:0000313" key="9">
    <source>
        <dbReference type="EMBL" id="KAA8907012.1"/>
    </source>
</evidence>
<evidence type="ECO:0000313" key="10">
    <source>
        <dbReference type="Proteomes" id="UP000449547"/>
    </source>
</evidence>
<dbReference type="InterPro" id="IPR029000">
    <property type="entry name" value="Cyclophilin-like_dom_sf"/>
</dbReference>
<dbReference type="CDD" id="cd00317">
    <property type="entry name" value="cyclophilin"/>
    <property type="match status" value="1"/>
</dbReference>
<dbReference type="EC" id="5.2.1.8" evidence="2"/>
<dbReference type="PROSITE" id="PS50072">
    <property type="entry name" value="CSA_PPIASE_2"/>
    <property type="match status" value="1"/>
</dbReference>
<dbReference type="FunFam" id="1.25.40.10:FF:000029">
    <property type="entry name" value="peptidyl-prolyl cis-trans isomerase D"/>
    <property type="match status" value="1"/>
</dbReference>
<dbReference type="SUPFAM" id="SSF50891">
    <property type="entry name" value="Cyclophilin-like"/>
    <property type="match status" value="1"/>
</dbReference>
<dbReference type="EMBL" id="SWFT01000027">
    <property type="protein sequence ID" value="KAA8907012.1"/>
    <property type="molecule type" value="Genomic_DNA"/>
</dbReference>
<comment type="catalytic activity">
    <reaction evidence="1">
        <text>[protein]-peptidylproline (omega=180) = [protein]-peptidylproline (omega=0)</text>
        <dbReference type="Rhea" id="RHEA:16237"/>
        <dbReference type="Rhea" id="RHEA-COMP:10747"/>
        <dbReference type="Rhea" id="RHEA-COMP:10748"/>
        <dbReference type="ChEBI" id="CHEBI:83833"/>
        <dbReference type="ChEBI" id="CHEBI:83834"/>
        <dbReference type="EC" id="5.2.1.8"/>
    </reaction>
</comment>
<dbReference type="PANTHER" id="PTHR11071">
    <property type="entry name" value="PEPTIDYL-PROLYL CIS-TRANS ISOMERASE"/>
    <property type="match status" value="1"/>
</dbReference>
<keyword evidence="5" id="KW-0697">Rotamase</keyword>
<evidence type="ECO:0000256" key="1">
    <source>
        <dbReference type="ARBA" id="ARBA00000971"/>
    </source>
</evidence>
<dbReference type="GO" id="GO:0003755">
    <property type="term" value="F:peptidyl-prolyl cis-trans isomerase activity"/>
    <property type="evidence" value="ECO:0007669"/>
    <property type="project" value="UniProtKB-KW"/>
</dbReference>
<protein>
    <recommendedName>
        <fullName evidence="2">peptidylprolyl isomerase</fullName>
        <ecNumber evidence="2">5.2.1.8</ecNumber>
    </recommendedName>
</protein>